<dbReference type="InterPro" id="IPR036770">
    <property type="entry name" value="Ankyrin_rpt-contain_sf"/>
</dbReference>
<feature type="repeat" description="ANK" evidence="3">
    <location>
        <begin position="394"/>
        <end position="428"/>
    </location>
</feature>
<dbReference type="Gene3D" id="3.40.50.10190">
    <property type="entry name" value="BRCT domain"/>
    <property type="match status" value="2"/>
</dbReference>
<evidence type="ECO:0000256" key="1">
    <source>
        <dbReference type="ARBA" id="ARBA00022737"/>
    </source>
</evidence>
<keyword evidence="2 3" id="KW-0040">ANK repeat</keyword>
<feature type="domain" description="BRCT" evidence="5">
    <location>
        <begin position="471"/>
        <end position="569"/>
    </location>
</feature>
<dbReference type="Proteomes" id="UP000663882">
    <property type="component" value="Unassembled WGS sequence"/>
</dbReference>
<name>A0A814AFX7_9BILA</name>
<proteinExistence type="predicted"/>
<organism evidence="6 8">
    <name type="scientific">Rotaria sordida</name>
    <dbReference type="NCBI Taxonomy" id="392033"/>
    <lineage>
        <taxon>Eukaryota</taxon>
        <taxon>Metazoa</taxon>
        <taxon>Spiralia</taxon>
        <taxon>Gnathifera</taxon>
        <taxon>Rotifera</taxon>
        <taxon>Eurotatoria</taxon>
        <taxon>Bdelloidea</taxon>
        <taxon>Philodinida</taxon>
        <taxon>Philodinidae</taxon>
        <taxon>Rotaria</taxon>
    </lineage>
</organism>
<evidence type="ECO:0000256" key="2">
    <source>
        <dbReference type="ARBA" id="ARBA00023043"/>
    </source>
</evidence>
<comment type="caution">
    <text evidence="6">The sequence shown here is derived from an EMBL/GenBank/DDBJ whole genome shotgun (WGS) entry which is preliminary data.</text>
</comment>
<feature type="repeat" description="ANK" evidence="3">
    <location>
        <begin position="327"/>
        <end position="359"/>
    </location>
</feature>
<dbReference type="GO" id="GO:0070531">
    <property type="term" value="C:BRCA1-A complex"/>
    <property type="evidence" value="ECO:0007669"/>
    <property type="project" value="TreeGrafter"/>
</dbReference>
<feature type="compositionally biased region" description="Polar residues" evidence="4">
    <location>
        <begin position="203"/>
        <end position="216"/>
    </location>
</feature>
<keyword evidence="1" id="KW-0677">Repeat</keyword>
<dbReference type="PROSITE" id="PS50297">
    <property type="entry name" value="ANK_REP_REGION"/>
    <property type="match status" value="2"/>
</dbReference>
<dbReference type="EMBL" id="CAJNOO010000345">
    <property type="protein sequence ID" value="CAF0913666.1"/>
    <property type="molecule type" value="Genomic_DNA"/>
</dbReference>
<gene>
    <name evidence="7" type="ORF">OTI717_LOCUS17894</name>
    <name evidence="6" type="ORF">RFH988_LOCUS9620</name>
</gene>
<dbReference type="Pfam" id="PF12796">
    <property type="entry name" value="Ank_2"/>
    <property type="match status" value="1"/>
</dbReference>
<dbReference type="GO" id="GO:0004842">
    <property type="term" value="F:ubiquitin-protein transferase activity"/>
    <property type="evidence" value="ECO:0007669"/>
    <property type="project" value="TreeGrafter"/>
</dbReference>
<evidence type="ECO:0000313" key="7">
    <source>
        <dbReference type="EMBL" id="CAF3794158.1"/>
    </source>
</evidence>
<dbReference type="GO" id="GO:0031436">
    <property type="term" value="C:BRCA1-BARD1 complex"/>
    <property type="evidence" value="ECO:0007669"/>
    <property type="project" value="TreeGrafter"/>
</dbReference>
<evidence type="ECO:0000256" key="4">
    <source>
        <dbReference type="SAM" id="MobiDB-lite"/>
    </source>
</evidence>
<reference evidence="6" key="1">
    <citation type="submission" date="2021-02" db="EMBL/GenBank/DDBJ databases">
        <authorList>
            <person name="Nowell W R."/>
        </authorList>
    </citation>
    <scope>NUCLEOTIDE SEQUENCE</scope>
</reference>
<dbReference type="Gene3D" id="1.25.40.20">
    <property type="entry name" value="Ankyrin repeat-containing domain"/>
    <property type="match status" value="1"/>
</dbReference>
<dbReference type="SMART" id="SM00292">
    <property type="entry name" value="BRCT"/>
    <property type="match status" value="2"/>
</dbReference>
<dbReference type="AlphaFoldDB" id="A0A814AFX7"/>
<dbReference type="InterPro" id="IPR036420">
    <property type="entry name" value="BRCT_dom_sf"/>
</dbReference>
<evidence type="ECO:0000313" key="8">
    <source>
        <dbReference type="Proteomes" id="UP000663882"/>
    </source>
</evidence>
<dbReference type="PROSITE" id="PS50088">
    <property type="entry name" value="ANK_REPEAT"/>
    <property type="match status" value="3"/>
</dbReference>
<feature type="compositionally biased region" description="Polar residues" evidence="4">
    <location>
        <begin position="186"/>
        <end position="195"/>
    </location>
</feature>
<dbReference type="InterPro" id="IPR002110">
    <property type="entry name" value="Ankyrin_rpt"/>
</dbReference>
<feature type="region of interest" description="Disordered" evidence="4">
    <location>
        <begin position="169"/>
        <end position="237"/>
    </location>
</feature>
<accession>A0A814AFX7</accession>
<dbReference type="GO" id="GO:0085020">
    <property type="term" value="P:protein K6-linked ubiquitination"/>
    <property type="evidence" value="ECO:0007669"/>
    <property type="project" value="TreeGrafter"/>
</dbReference>
<evidence type="ECO:0000256" key="3">
    <source>
        <dbReference type="PROSITE-ProRule" id="PRU00023"/>
    </source>
</evidence>
<dbReference type="EMBL" id="CAJOAX010002408">
    <property type="protein sequence ID" value="CAF3794158.1"/>
    <property type="molecule type" value="Genomic_DNA"/>
</dbReference>
<sequence>MSPISFDSAGNICLMSTSDLTAISNTPSSCLISQFILSSPNFYNPKQLNKTLPREIVTINGQETIVCLSCAEKEYSNGTIPHLSLIHSNIKYNKVLALLNRTFRALYELNDFTNESKDHIEQKKEAIREGVSTCLNLLRPSIRENQQTTSIIDMKKKIIIKKKNLNILHDDSDNDDAADENNKENQSNIPELDNNQIRRKTVRGSNSSKRSISLKQQENESPSKRTKKTDDIDEPLPIISPSIVKKITRTQTKIDAHNEEKKTKSIRLTREVHQIKHDSKSIETTKLIKQREIINTEEKTNTKEKSIINPTKSILSNKSSIDIRNDKGESLIHQAVKKADIIRVKQLIEEGHPVNTIDNNSWTPLHEASSMGDIPLMELLLANNANINVQGGEEQMTVLHEALLNENTNECVIKFLLENGADSHIKNKNGKTAIDLVTELNNPNISLLFEKNQCTNLTHNDLPIAPPPRRRIRTISSSNILFLTGFDKTRKESLIKSIQTIFGRKCVTTTKNVENNVTHVIACGESDKIAFRTINYLRGIILGKWIVSEKWIEECIKQKQWINENDYEILGSQLEPNSNGSHISRIKHEQNESLLFNKCQFYLYGQFHTYKKEDITDLIKITGAILLKREPKLHRINSDTDSNNTNQTIMTYIIYESSTPDILLDNNLIKHIKLLDFLACIDYYNIHERLDN</sequence>
<dbReference type="OrthoDB" id="2384350at2759"/>
<dbReference type="InterPro" id="IPR001357">
    <property type="entry name" value="BRCT_dom"/>
</dbReference>
<feature type="repeat" description="ANK" evidence="3">
    <location>
        <begin position="360"/>
        <end position="392"/>
    </location>
</feature>
<dbReference type="SUPFAM" id="SSF52113">
    <property type="entry name" value="BRCT domain"/>
    <property type="match status" value="1"/>
</dbReference>
<dbReference type="Proteomes" id="UP000663823">
    <property type="component" value="Unassembled WGS sequence"/>
</dbReference>
<dbReference type="PROSITE" id="PS50172">
    <property type="entry name" value="BRCT"/>
    <property type="match status" value="1"/>
</dbReference>
<dbReference type="PANTHER" id="PTHR24171">
    <property type="entry name" value="ANKYRIN REPEAT DOMAIN-CONTAINING PROTEIN 39-RELATED"/>
    <property type="match status" value="1"/>
</dbReference>
<dbReference type="SUPFAM" id="SSF48403">
    <property type="entry name" value="Ankyrin repeat"/>
    <property type="match status" value="1"/>
</dbReference>
<dbReference type="PANTHER" id="PTHR24171:SF8">
    <property type="entry name" value="BRCA1-ASSOCIATED RING DOMAIN PROTEIN 1"/>
    <property type="match status" value="1"/>
</dbReference>
<dbReference type="Pfam" id="PF00533">
    <property type="entry name" value="BRCT"/>
    <property type="match status" value="1"/>
</dbReference>
<protein>
    <recommendedName>
        <fullName evidence="5">BRCT domain-containing protein</fullName>
    </recommendedName>
</protein>
<evidence type="ECO:0000259" key="5">
    <source>
        <dbReference type="PROSITE" id="PS50172"/>
    </source>
</evidence>
<dbReference type="SMART" id="SM00248">
    <property type="entry name" value="ANK"/>
    <property type="match status" value="3"/>
</dbReference>
<evidence type="ECO:0000313" key="6">
    <source>
        <dbReference type="EMBL" id="CAF0913666.1"/>
    </source>
</evidence>